<dbReference type="RefSeq" id="WP_108735958.1">
    <property type="nucleotide sequence ID" value="NZ_CP020919.1"/>
</dbReference>
<evidence type="ECO:0000256" key="5">
    <source>
        <dbReference type="PROSITE-ProRule" id="PRU01240"/>
    </source>
</evidence>
<dbReference type="InterPro" id="IPR051048">
    <property type="entry name" value="Peptidase_S8/S53_subtilisin"/>
</dbReference>
<dbReference type="PRINTS" id="PR00723">
    <property type="entry name" value="SUBTILISIN"/>
</dbReference>
<proteinExistence type="inferred from homology"/>
<gene>
    <name evidence="7" type="ORF">FK004_03250</name>
</gene>
<reference evidence="7 8" key="1">
    <citation type="submission" date="2017-04" db="EMBL/GenBank/DDBJ databases">
        <title>Complete genome sequence of Flavobacterium kingsejong AJ004.</title>
        <authorList>
            <person name="Lee P.C."/>
        </authorList>
    </citation>
    <scope>NUCLEOTIDE SEQUENCE [LARGE SCALE GENOMIC DNA]</scope>
    <source>
        <strain evidence="7 8">AJ004</strain>
    </source>
</reference>
<evidence type="ECO:0000313" key="7">
    <source>
        <dbReference type="EMBL" id="AWG24310.1"/>
    </source>
</evidence>
<dbReference type="PROSITE" id="PS51892">
    <property type="entry name" value="SUBTILASE"/>
    <property type="match status" value="1"/>
</dbReference>
<dbReference type="SUPFAM" id="SSF52743">
    <property type="entry name" value="Subtilisin-like"/>
    <property type="match status" value="1"/>
</dbReference>
<dbReference type="InterPro" id="IPR036852">
    <property type="entry name" value="Peptidase_S8/S53_dom_sf"/>
</dbReference>
<evidence type="ECO:0000259" key="6">
    <source>
        <dbReference type="Pfam" id="PF00082"/>
    </source>
</evidence>
<evidence type="ECO:0000256" key="1">
    <source>
        <dbReference type="ARBA" id="ARBA00011073"/>
    </source>
</evidence>
<dbReference type="Proteomes" id="UP000244677">
    <property type="component" value="Chromosome"/>
</dbReference>
<keyword evidence="2 5" id="KW-0645">Protease</keyword>
<protein>
    <recommendedName>
        <fullName evidence="6">Peptidase S8/S53 domain-containing protein</fullName>
    </recommendedName>
</protein>
<evidence type="ECO:0000256" key="4">
    <source>
        <dbReference type="ARBA" id="ARBA00022825"/>
    </source>
</evidence>
<dbReference type="PANTHER" id="PTHR43399">
    <property type="entry name" value="SUBTILISIN-RELATED"/>
    <property type="match status" value="1"/>
</dbReference>
<organism evidence="7 8">
    <name type="scientific">Flavobacterium kingsejongi</name>
    <dbReference type="NCBI Taxonomy" id="1678728"/>
    <lineage>
        <taxon>Bacteria</taxon>
        <taxon>Pseudomonadati</taxon>
        <taxon>Bacteroidota</taxon>
        <taxon>Flavobacteriia</taxon>
        <taxon>Flavobacteriales</taxon>
        <taxon>Flavobacteriaceae</taxon>
        <taxon>Flavobacterium</taxon>
    </lineage>
</organism>
<dbReference type="InterPro" id="IPR015500">
    <property type="entry name" value="Peptidase_S8_subtilisin-rel"/>
</dbReference>
<evidence type="ECO:0000256" key="3">
    <source>
        <dbReference type="ARBA" id="ARBA00022801"/>
    </source>
</evidence>
<dbReference type="InterPro" id="IPR023828">
    <property type="entry name" value="Peptidase_S8_Ser-AS"/>
</dbReference>
<dbReference type="Pfam" id="PF00082">
    <property type="entry name" value="Peptidase_S8"/>
    <property type="match status" value="1"/>
</dbReference>
<feature type="active site" description="Charge relay system" evidence="5">
    <location>
        <position position="475"/>
    </location>
</feature>
<evidence type="ECO:0000256" key="2">
    <source>
        <dbReference type="ARBA" id="ARBA00022670"/>
    </source>
</evidence>
<dbReference type="PROSITE" id="PS51257">
    <property type="entry name" value="PROKAR_LIPOPROTEIN"/>
    <property type="match status" value="1"/>
</dbReference>
<sequence>MNKDGIILIIMSLLLFSCTQTKEYITLLDNIKLQKKKNPPITYRNDWQHKDIIEDTIPGISLDKAYRELLKDKKGKTVVVAIIDTEMDIFHEDLKDAIWINPNEIPDNGIDDDDNGYIDDIHGWNFLGNQQGGNIIYSNLESTRIIRKFQSQFQNVKQEDVLEQDIEDFLQYQKALIHYKENYDKLIEEKKYGVFLTEGYKKSVNTLSKFFPEQNYTLSKLDSIYALYKENKEYSADIYYMKDYIKYNLSAEWISNYNKDIDEKIATILNDNYEDRKIQGDDPKDLSDIHYGNNNVFKNAAIFNHSTKVAGLIAATRNNELGIKGVTNNVTLMALCVKAYSSEHDKDVALAIRYAVDNGAQIINISLGKRQSLHPDWIQGAIRYAAEHDVLIVCAAGNESTDLDGITLYPNDEKHDGTEISHNFIKVGSISYYINEWFVSYFSNYGKGNVDVFAPGHDLFTTIANNKYEFDSGTSLSAPIVSGVAALIRSYYPTLTAAEVKSIILESGISYDIMVNRPAENGSNDKIHFSELSKSGKVVNAYNALLMAKEGAKKKKKKKR</sequence>
<dbReference type="PROSITE" id="PS00138">
    <property type="entry name" value="SUBTILASE_SER"/>
    <property type="match status" value="1"/>
</dbReference>
<feature type="active site" description="Charge relay system" evidence="5">
    <location>
        <position position="305"/>
    </location>
</feature>
<comment type="similarity">
    <text evidence="1 5">Belongs to the peptidase S8 family.</text>
</comment>
<dbReference type="KEGG" id="fki:FK004_03250"/>
<dbReference type="EMBL" id="CP020919">
    <property type="protein sequence ID" value="AWG24310.1"/>
    <property type="molecule type" value="Genomic_DNA"/>
</dbReference>
<keyword evidence="8" id="KW-1185">Reference proteome</keyword>
<evidence type="ECO:0000313" key="8">
    <source>
        <dbReference type="Proteomes" id="UP000244677"/>
    </source>
</evidence>
<name>A0A2S1LKL2_9FLAO</name>
<keyword evidence="3 5" id="KW-0378">Hydrolase</keyword>
<feature type="domain" description="Peptidase S8/S53" evidence="6">
    <location>
        <begin position="75"/>
        <end position="507"/>
    </location>
</feature>
<dbReference type="GO" id="GO:0006508">
    <property type="term" value="P:proteolysis"/>
    <property type="evidence" value="ECO:0007669"/>
    <property type="project" value="UniProtKB-KW"/>
</dbReference>
<keyword evidence="4 5" id="KW-0720">Serine protease</keyword>
<dbReference type="Gene3D" id="3.40.50.200">
    <property type="entry name" value="Peptidase S8/S53 domain"/>
    <property type="match status" value="2"/>
</dbReference>
<dbReference type="InterPro" id="IPR000209">
    <property type="entry name" value="Peptidase_S8/S53_dom"/>
</dbReference>
<accession>A0A2S1LKL2</accession>
<feature type="active site" description="Charge relay system" evidence="5">
    <location>
        <position position="84"/>
    </location>
</feature>
<dbReference type="GO" id="GO:0004252">
    <property type="term" value="F:serine-type endopeptidase activity"/>
    <property type="evidence" value="ECO:0007669"/>
    <property type="project" value="UniProtKB-UniRule"/>
</dbReference>
<dbReference type="OrthoDB" id="9798386at2"/>
<dbReference type="AlphaFoldDB" id="A0A2S1LKL2"/>
<dbReference type="PANTHER" id="PTHR43399:SF4">
    <property type="entry name" value="CELL WALL-ASSOCIATED PROTEASE"/>
    <property type="match status" value="1"/>
</dbReference>